<dbReference type="PATRIC" id="fig|1961.12.peg.4122"/>
<keyword evidence="2" id="KW-0808">Transferase</keyword>
<feature type="region of interest" description="Disordered" evidence="1">
    <location>
        <begin position="1"/>
        <end position="21"/>
    </location>
</feature>
<dbReference type="AlphaFoldDB" id="A0A0L8MI53"/>
<dbReference type="EMBL" id="LGUV01000233">
    <property type="protein sequence ID" value="KOG50094.1"/>
    <property type="molecule type" value="Genomic_DNA"/>
</dbReference>
<sequence>MRVTPPVSSLGSDQGSAADDPVRLYYSRKTKEILQKYGPGPRVHFHVGLYPDGPPDTTVPQHTLKQRLLDAQERIVEHAARSWGAYEQPPRRLLDIGCGLGGTSLYWAQEHGASVTSLTVAREHLPIVRQFARLAGVDEQVDPRLADVHQLDETRAYDAVYANESSGYTDRTRLFEVVAKALVPGGWFGIQEHFVGPSDWREFIDGYYRTRLGRRGEYLAAAEAAGFELVQDEDVTDAVTEFWVQSMAWNTAELDRLRTGAGGAPGAWTGERLEQSTIAHSRFFRLWRDHAVQTRLLRFRLGGGR</sequence>
<dbReference type="Proteomes" id="UP000037084">
    <property type="component" value="Unassembled WGS sequence"/>
</dbReference>
<dbReference type="GO" id="GO:0008168">
    <property type="term" value="F:methyltransferase activity"/>
    <property type="evidence" value="ECO:0007669"/>
    <property type="project" value="UniProtKB-KW"/>
</dbReference>
<keyword evidence="2" id="KW-0489">Methyltransferase</keyword>
<dbReference type="GO" id="GO:0032259">
    <property type="term" value="P:methylation"/>
    <property type="evidence" value="ECO:0007669"/>
    <property type="project" value="UniProtKB-KW"/>
</dbReference>
<feature type="compositionally biased region" description="Polar residues" evidence="1">
    <location>
        <begin position="1"/>
        <end position="15"/>
    </location>
</feature>
<gene>
    <name evidence="2" type="ORF">ADK75_18100</name>
</gene>
<dbReference type="InterPro" id="IPR050447">
    <property type="entry name" value="Erg6_SMT_methyltransf"/>
</dbReference>
<protein>
    <submittedName>
        <fullName evidence="2">Methyltransferase</fullName>
    </submittedName>
</protein>
<dbReference type="PANTHER" id="PTHR44068:SF11">
    <property type="entry name" value="GERANYL DIPHOSPHATE 2-C-METHYLTRANSFERASE"/>
    <property type="match status" value="1"/>
</dbReference>
<evidence type="ECO:0000313" key="2">
    <source>
        <dbReference type="EMBL" id="KOG50094.1"/>
    </source>
</evidence>
<comment type="caution">
    <text evidence="2">The sequence shown here is derived from an EMBL/GenBank/DDBJ whole genome shotgun (WGS) entry which is preliminary data.</text>
</comment>
<evidence type="ECO:0000256" key="1">
    <source>
        <dbReference type="SAM" id="MobiDB-lite"/>
    </source>
</evidence>
<dbReference type="RefSeq" id="WP_078938040.1">
    <property type="nucleotide sequence ID" value="NZ_LGUV01000233.1"/>
</dbReference>
<name>A0A0L8MI53_STRVG</name>
<evidence type="ECO:0000313" key="3">
    <source>
        <dbReference type="Proteomes" id="UP000037084"/>
    </source>
</evidence>
<organism evidence="2 3">
    <name type="scientific">Streptomyces virginiae</name>
    <name type="common">Streptomyces cinnamonensis</name>
    <dbReference type="NCBI Taxonomy" id="1961"/>
    <lineage>
        <taxon>Bacteria</taxon>
        <taxon>Bacillati</taxon>
        <taxon>Actinomycetota</taxon>
        <taxon>Actinomycetes</taxon>
        <taxon>Kitasatosporales</taxon>
        <taxon>Streptomycetaceae</taxon>
        <taxon>Streptomyces</taxon>
    </lineage>
</organism>
<dbReference type="CDD" id="cd02440">
    <property type="entry name" value="AdoMet_MTases"/>
    <property type="match status" value="1"/>
</dbReference>
<accession>A0A0L8MI53</accession>
<dbReference type="SUPFAM" id="SSF53335">
    <property type="entry name" value="S-adenosyl-L-methionine-dependent methyltransferases"/>
    <property type="match status" value="1"/>
</dbReference>
<dbReference type="Gene3D" id="3.40.50.150">
    <property type="entry name" value="Vaccinia Virus protein VP39"/>
    <property type="match status" value="1"/>
</dbReference>
<dbReference type="InterPro" id="IPR029063">
    <property type="entry name" value="SAM-dependent_MTases_sf"/>
</dbReference>
<dbReference type="PANTHER" id="PTHR44068">
    <property type="entry name" value="ZGC:194242"/>
    <property type="match status" value="1"/>
</dbReference>
<dbReference type="Pfam" id="PF02353">
    <property type="entry name" value="CMAS"/>
    <property type="match status" value="1"/>
</dbReference>
<proteinExistence type="predicted"/>
<dbReference type="OrthoDB" id="9769602at2"/>
<reference evidence="3" key="1">
    <citation type="submission" date="2015-07" db="EMBL/GenBank/DDBJ databases">
        <authorList>
            <consortium name="Consortium for Microbial Forensics and Genomics (microFORGE)"/>
            <person name="Knight B.M."/>
            <person name="Roberts D.P."/>
            <person name="Lin D."/>
            <person name="Hari K."/>
            <person name="Fletcher J."/>
            <person name="Melcher U."/>
            <person name="Blagden T."/>
            <person name="Winegar R.A."/>
        </authorList>
    </citation>
    <scope>NUCLEOTIDE SEQUENCE [LARGE SCALE GENOMIC DNA]</scope>
    <source>
        <strain evidence="3">NRRL B-1447</strain>
    </source>
</reference>